<organism evidence="2 3">
    <name type="scientific">Hyphomonas hirschiana VP5</name>
    <dbReference type="NCBI Taxonomy" id="1280951"/>
    <lineage>
        <taxon>Bacteria</taxon>
        <taxon>Pseudomonadati</taxon>
        <taxon>Pseudomonadota</taxon>
        <taxon>Alphaproteobacteria</taxon>
        <taxon>Hyphomonadales</taxon>
        <taxon>Hyphomonadaceae</taxon>
        <taxon>Hyphomonas</taxon>
    </lineage>
</organism>
<dbReference type="PATRIC" id="fig|1280951.3.peg.1004"/>
<dbReference type="AlphaFoldDB" id="A0A059FYC9"/>
<name>A0A059FYC9_9PROT</name>
<dbReference type="RefSeq" id="WP_011645344.1">
    <property type="nucleotide sequence ID" value="NZ_ARYI01000003.1"/>
</dbReference>
<dbReference type="OrthoDB" id="213472at2"/>
<protein>
    <recommendedName>
        <fullName evidence="1">Methyltransferase domain-containing protein</fullName>
    </recommendedName>
</protein>
<dbReference type="EMBL" id="ARYI01000003">
    <property type="protein sequence ID" value="KCZ95478.1"/>
    <property type="molecule type" value="Genomic_DNA"/>
</dbReference>
<comment type="caution">
    <text evidence="2">The sequence shown here is derived from an EMBL/GenBank/DDBJ whole genome shotgun (WGS) entry which is preliminary data.</text>
</comment>
<gene>
    <name evidence="2" type="ORF">HHI_04960</name>
</gene>
<dbReference type="Gene3D" id="3.40.50.150">
    <property type="entry name" value="Vaccinia Virus protein VP39"/>
    <property type="match status" value="1"/>
</dbReference>
<dbReference type="Proteomes" id="UP000025061">
    <property type="component" value="Unassembled WGS sequence"/>
</dbReference>
<accession>A0A059FYC9</accession>
<evidence type="ECO:0000313" key="2">
    <source>
        <dbReference type="EMBL" id="KCZ95478.1"/>
    </source>
</evidence>
<dbReference type="InterPro" id="IPR041698">
    <property type="entry name" value="Methyltransf_25"/>
</dbReference>
<evidence type="ECO:0000313" key="3">
    <source>
        <dbReference type="Proteomes" id="UP000025061"/>
    </source>
</evidence>
<sequence length="237" mass="26156">MSVSSASSSSLIAFDEARAEAYDTQFQMGRPFMDNLHLVTRIVMAGLPADARILCAGAGTGAEALYLASVFPGWQFTLLDPSEAMLKVARRRTDAAGVTDRCTFHVGYMESLNAPAPFDAATSFLVSHFITDTDERQRYFNEISARLKPGAVFVNADIAADMTAATFPDLMEAWLGFYALSGMPEEGRKTFPEMFGRDVAAHPPQKVEELIKAARFDQPVPFFQSLMIRGWFTRKQS</sequence>
<reference evidence="2 3" key="1">
    <citation type="submission" date="2013-04" db="EMBL/GenBank/DDBJ databases">
        <title>Hyphomonas hirschiana VP5 Genome Sequencing.</title>
        <authorList>
            <person name="Lai Q."/>
            <person name="Shao Z."/>
        </authorList>
    </citation>
    <scope>NUCLEOTIDE SEQUENCE [LARGE SCALE GENOMIC DNA]</scope>
    <source>
        <strain evidence="2 3">VP5</strain>
    </source>
</reference>
<proteinExistence type="predicted"/>
<keyword evidence="3" id="KW-1185">Reference proteome</keyword>
<dbReference type="CDD" id="cd02440">
    <property type="entry name" value="AdoMet_MTases"/>
    <property type="match status" value="1"/>
</dbReference>
<dbReference type="InterPro" id="IPR029063">
    <property type="entry name" value="SAM-dependent_MTases_sf"/>
</dbReference>
<evidence type="ECO:0000259" key="1">
    <source>
        <dbReference type="Pfam" id="PF13649"/>
    </source>
</evidence>
<dbReference type="Pfam" id="PF13649">
    <property type="entry name" value="Methyltransf_25"/>
    <property type="match status" value="1"/>
</dbReference>
<dbReference type="SUPFAM" id="SSF53335">
    <property type="entry name" value="S-adenosyl-L-methionine-dependent methyltransferases"/>
    <property type="match status" value="1"/>
</dbReference>
<feature type="domain" description="Methyltransferase" evidence="1">
    <location>
        <begin position="53"/>
        <end position="150"/>
    </location>
</feature>